<dbReference type="AlphaFoldDB" id="A0A1H9ILC0"/>
<dbReference type="Pfam" id="PF04984">
    <property type="entry name" value="Phage_sheath_1"/>
    <property type="match status" value="1"/>
</dbReference>
<comment type="similarity">
    <text evidence="1">Belongs to the myoviridae tail sheath protein family.</text>
</comment>
<dbReference type="Gene3D" id="3.40.50.11790">
    <property type="match status" value="1"/>
</dbReference>
<dbReference type="OrthoDB" id="89060at2"/>
<dbReference type="Gene3D" id="3.30.1490.360">
    <property type="match status" value="1"/>
</dbReference>
<dbReference type="Proteomes" id="UP000198556">
    <property type="component" value="Unassembled WGS sequence"/>
</dbReference>
<evidence type="ECO:0000259" key="2">
    <source>
        <dbReference type="Pfam" id="PF04984"/>
    </source>
</evidence>
<dbReference type="Gene3D" id="3.30.360.90">
    <property type="match status" value="1"/>
</dbReference>
<evidence type="ECO:0000313" key="5">
    <source>
        <dbReference type="Proteomes" id="UP000198556"/>
    </source>
</evidence>
<dbReference type="InterPro" id="IPR020287">
    <property type="entry name" value="Tail_sheath_C"/>
</dbReference>
<evidence type="ECO:0000259" key="3">
    <source>
        <dbReference type="Pfam" id="PF17482"/>
    </source>
</evidence>
<dbReference type="STRING" id="137733.SAMN05421767_10620"/>
<dbReference type="Gene3D" id="2.60.40.4290">
    <property type="match status" value="1"/>
</dbReference>
<proteinExistence type="inferred from homology"/>
<feature type="domain" description="Tail sheath protein C-terminal" evidence="3">
    <location>
        <begin position="328"/>
        <end position="426"/>
    </location>
</feature>
<dbReference type="EMBL" id="FOGF01000006">
    <property type="protein sequence ID" value="SEQ75337.1"/>
    <property type="molecule type" value="Genomic_DNA"/>
</dbReference>
<protein>
    <submittedName>
        <fullName evidence="4">Phage tail sheath protein</fullName>
    </submittedName>
</protein>
<evidence type="ECO:0000313" key="4">
    <source>
        <dbReference type="EMBL" id="SEQ75337.1"/>
    </source>
</evidence>
<evidence type="ECO:0000256" key="1">
    <source>
        <dbReference type="ARBA" id="ARBA00008005"/>
    </source>
</evidence>
<dbReference type="InterPro" id="IPR035089">
    <property type="entry name" value="Phage_sheath_subtilisin"/>
</dbReference>
<sequence>MTQWNNQNKVRPGAYVNFESNSLGIPPVDGSNVTAVLIGGTWDGAEKQYTLVNHKTDFNALYGKDLNELVAVREALKGTSQVLVYDALFKKGTAATTSDSGATVEAVKKGSAGNMINVIFTKNLDENFDIVTTFKGVTVDAVENISAEEIYTNDYVKITAYPSQDATVTLTGGADVEIANKDYEGFLIGLEMQDFKTIALAIEDSSLHKLMHAYITEWRNNGRSVIGVTANYAADHEGIVSVANGVTLANGEVLTASDVVYFTAGQYAGAGVDSNTYAVYPGAVDCERKTNAETIELIEKGQIVYTFKHGKVVTETDVNTLVTFTEKKNRSFRKNKLIRIQDIINDNVHNVFENYFIGKVINNDDGRESFIEKVITTVLDPLAAKNALSYVAEELTCDIGMDTDSIVVVIPVTLHDAMEKAYITIVCK</sequence>
<keyword evidence="5" id="KW-1185">Reference proteome</keyword>
<reference evidence="4 5" key="1">
    <citation type="submission" date="2016-10" db="EMBL/GenBank/DDBJ databases">
        <authorList>
            <person name="de Groot N.N."/>
        </authorList>
    </citation>
    <scope>NUCLEOTIDE SEQUENCE [LARGE SCALE GENOMIC DNA]</scope>
    <source>
        <strain evidence="4 5">DSM 15827</strain>
    </source>
</reference>
<gene>
    <name evidence="4" type="ORF">SAMN05421767_10620</name>
</gene>
<dbReference type="Pfam" id="PF17482">
    <property type="entry name" value="Phage_sheath_1C"/>
    <property type="match status" value="1"/>
</dbReference>
<feature type="domain" description="Tail sheath protein subtilisin-like" evidence="2">
    <location>
        <begin position="178"/>
        <end position="320"/>
    </location>
</feature>
<dbReference type="Gene3D" id="3.30.1370.220">
    <property type="match status" value="1"/>
</dbReference>
<name>A0A1H9ILC0_9LACT</name>
<accession>A0A1H9ILC0</accession>
<organism evidence="4 5">
    <name type="scientific">Granulicatella balaenopterae</name>
    <dbReference type="NCBI Taxonomy" id="137733"/>
    <lineage>
        <taxon>Bacteria</taxon>
        <taxon>Bacillati</taxon>
        <taxon>Bacillota</taxon>
        <taxon>Bacilli</taxon>
        <taxon>Lactobacillales</taxon>
        <taxon>Carnobacteriaceae</taxon>
        <taxon>Granulicatella</taxon>
    </lineage>
</organism>
<dbReference type="RefSeq" id="WP_089746074.1">
    <property type="nucleotide sequence ID" value="NZ_FOGF01000006.1"/>
</dbReference>